<evidence type="ECO:0000313" key="1">
    <source>
        <dbReference type="EMBL" id="KAJ3659452.1"/>
    </source>
</evidence>
<dbReference type="Proteomes" id="UP001168821">
    <property type="component" value="Unassembled WGS sequence"/>
</dbReference>
<protein>
    <submittedName>
        <fullName evidence="1">Uncharacterized protein</fullName>
    </submittedName>
</protein>
<sequence>MACLKQEVETLKLSNIDLVKLMSNSVDISNPRSSTVTNTKLSYADMSRTKDNAKVIIKPKNSKQSVNKTKGDIINSVDPVNADVKVKSVKSISSGGVILTCCTKEAEKLKSLACDKLSDNYEIRKLTNIKPQIRIVGIPAYMDQTAAIHSLLRQNDTIFKGNASDYKCLKFWGTKYNKDILQCIIEVDLDTYRELKSIDGLLIGLNFCSVYDDVNVRRCFKCNAFNHVKKYCKNKATCSFCAGPHEIQDCTLDKSNKDLKKCINCCKLKEKETSSDNNSNIINCSHATWEYNVCSAFQGVISKINKEVFGIDCVKGDFLGQH</sequence>
<gene>
    <name evidence="1" type="ORF">Zmor_011141</name>
</gene>
<dbReference type="EMBL" id="JALNTZ010000003">
    <property type="protein sequence ID" value="KAJ3659452.1"/>
    <property type="molecule type" value="Genomic_DNA"/>
</dbReference>
<evidence type="ECO:0000313" key="2">
    <source>
        <dbReference type="Proteomes" id="UP001168821"/>
    </source>
</evidence>
<organism evidence="1 2">
    <name type="scientific">Zophobas morio</name>
    <dbReference type="NCBI Taxonomy" id="2755281"/>
    <lineage>
        <taxon>Eukaryota</taxon>
        <taxon>Metazoa</taxon>
        <taxon>Ecdysozoa</taxon>
        <taxon>Arthropoda</taxon>
        <taxon>Hexapoda</taxon>
        <taxon>Insecta</taxon>
        <taxon>Pterygota</taxon>
        <taxon>Neoptera</taxon>
        <taxon>Endopterygota</taxon>
        <taxon>Coleoptera</taxon>
        <taxon>Polyphaga</taxon>
        <taxon>Cucujiformia</taxon>
        <taxon>Tenebrionidae</taxon>
        <taxon>Zophobas</taxon>
    </lineage>
</organism>
<dbReference type="AlphaFoldDB" id="A0AA38MKP4"/>
<proteinExistence type="predicted"/>
<accession>A0AA38MKP4</accession>
<keyword evidence="2" id="KW-1185">Reference proteome</keyword>
<name>A0AA38MKP4_9CUCU</name>
<reference evidence="1" key="1">
    <citation type="journal article" date="2023" name="G3 (Bethesda)">
        <title>Whole genome assemblies of Zophobas morio and Tenebrio molitor.</title>
        <authorList>
            <person name="Kaur S."/>
            <person name="Stinson S.A."/>
            <person name="diCenzo G.C."/>
        </authorList>
    </citation>
    <scope>NUCLEOTIDE SEQUENCE</scope>
    <source>
        <strain evidence="1">QUZm001</strain>
    </source>
</reference>
<comment type="caution">
    <text evidence="1">The sequence shown here is derived from an EMBL/GenBank/DDBJ whole genome shotgun (WGS) entry which is preliminary data.</text>
</comment>